<accession>S5ZLF4</accession>
<protein>
    <submittedName>
        <fullName evidence="2">Uncharacterized protein</fullName>
    </submittedName>
</protein>
<evidence type="ECO:0000313" key="3">
    <source>
        <dbReference type="Proteomes" id="UP000015620"/>
    </source>
</evidence>
<feature type="chain" id="PRO_5004535122" evidence="1">
    <location>
        <begin position="20"/>
        <end position="1139"/>
    </location>
</feature>
<dbReference type="STRING" id="1291379.TPE_0911"/>
<name>S5ZLF4_9SPIR</name>
<dbReference type="HOGENOM" id="CLU_277976_0_0_12"/>
<organism evidence="2 3">
    <name type="scientific">Treponema pedis str. T A4</name>
    <dbReference type="NCBI Taxonomy" id="1291379"/>
    <lineage>
        <taxon>Bacteria</taxon>
        <taxon>Pseudomonadati</taxon>
        <taxon>Spirochaetota</taxon>
        <taxon>Spirochaetia</taxon>
        <taxon>Spirochaetales</taxon>
        <taxon>Treponemataceae</taxon>
        <taxon>Treponema</taxon>
    </lineage>
</organism>
<dbReference type="KEGG" id="tped:TPE_0911"/>
<dbReference type="AlphaFoldDB" id="S5ZLF4"/>
<reference evidence="2 3" key="1">
    <citation type="journal article" date="2013" name="PLoS ONE">
        <title>Genome-Wide Relatedness of Treponema pedis, from Gingiva and Necrotic Skin Lesions of Pigs, with the Human Oral Pathogen Treponema denticola.</title>
        <authorList>
            <person name="Svartstrom O."/>
            <person name="Mushtaq M."/>
            <person name="Pringle M."/>
            <person name="Segerman B."/>
        </authorList>
    </citation>
    <scope>NUCLEOTIDE SEQUENCE [LARGE SCALE GENOMIC DNA]</scope>
    <source>
        <strain evidence="2">T A4</strain>
    </source>
</reference>
<dbReference type="PATRIC" id="fig|1291379.3.peg.907"/>
<evidence type="ECO:0000256" key="1">
    <source>
        <dbReference type="SAM" id="SignalP"/>
    </source>
</evidence>
<proteinExistence type="predicted"/>
<dbReference type="RefSeq" id="WP_020964707.1">
    <property type="nucleotide sequence ID" value="NC_022097.1"/>
</dbReference>
<gene>
    <name evidence="2" type="ORF">TPE_0911</name>
</gene>
<sequence length="1139" mass="131671">MKKIFCGFLFFVFSFFVFPQSDTENEKENPSVEEEIELIKNRTGENKAGLYFKDIERDKAVLFLDGFWEASFLGIASFEFSKGYSKLNSIQPIFKQKAHLSLWLLLNRQFYFETLYKDDYKKSIIAMGYFGKEDSAVKHIRAGNSGIKFPSNYGFINSGGGNIIAPGIMGTFAGDNWQADTMFRYESSEYNSKFYYGTNEINKTKISINSWSKARHFYIPAVNLYGKQLQILVKDYSGGDWRELTKDEFSINARENTLTLKKSFPSGVAVNYLYSLSEESAADTFLNSVKLYFAGISEIENNIKPLIRNYAENIRGKSFLILKTEDTFSPFEIASRYDVPQTGSSHLINVVSSLTEDKAAQFTSQINSGDFFSDGFIKINFIQIINKNFPVDFSKPEQIFPFVNSDYKIYIPSNTNEDLSLQILCESYTLNQEFSIPDTAVPGSIRIYKNKIEIFNFVYNEKTNIITFHEEILPNDLIEIRWKEGKTYSDSGTVKFASGVHWRPISGLDIFFANSGDWEIAKQKQQLTDVYKFSSGAEFSKYNIKAGSRFGFDIVADRNGKPKGHNYIFKNKTYFDYTAKEILLKKNDEPIFSNPHFYIDGDFQTESKKEDTKINSKMEAGMDLWKIKLEGNLSLQNKTDIAVKNSKKKIIESYGHSVFIPIYFFTASENYFVNQNENLLRRSCTLGFEKYISAKYLTSIDYNKEFTNSKIFASLSPIIPEKDFGIIYSEINFGVSQRYKTVYDISNTGYTQSWKKSLTDMYSKGEQYADNRNSELKFIFNFFSNNGKTALKDTNFLGFNFEASVFTKVNNRGLSQCEEQTRFSVSVPFEIKKIFFTPVWERKILKTKPEAETKKQNGYSEDIYFLFKGMGEQFWLFSKPVFYDLIDKKINTQIQINNFNNYAFYNLYGLNISRIISSSITDLYIPLEFNTAFSRIVKSEKAFPQGLNIYGMDFAVKYTTLNISGKFGYFNWFTWYEQDELNRTYKWNFSFGKDFFKFKFNSIHTLYYFFAERNNLGFENEFNCFAVKTENTSLKTEEWKEKFSVILTLASSSSLPHLIIRLFSKIPLLDSREEKLSVEFSKTSNLKKLNYLISFKHSQITKIGEHGEIKIFAELTGSSTKKDSFLLNISAGLAGKVEY</sequence>
<dbReference type="GeneID" id="301089556"/>
<dbReference type="Proteomes" id="UP000015620">
    <property type="component" value="Chromosome"/>
</dbReference>
<keyword evidence="3" id="KW-1185">Reference proteome</keyword>
<feature type="signal peptide" evidence="1">
    <location>
        <begin position="1"/>
        <end position="19"/>
    </location>
</feature>
<dbReference type="EMBL" id="CP004120">
    <property type="protein sequence ID" value="AGT43407.1"/>
    <property type="molecule type" value="Genomic_DNA"/>
</dbReference>
<keyword evidence="1" id="KW-0732">Signal</keyword>
<evidence type="ECO:0000313" key="2">
    <source>
        <dbReference type="EMBL" id="AGT43407.1"/>
    </source>
</evidence>